<dbReference type="PANTHER" id="PTHR33361:SF16">
    <property type="entry name" value="DUF885 DOMAIN-CONTAINING PROTEIN"/>
    <property type="match status" value="1"/>
</dbReference>
<reference evidence="2 3" key="1">
    <citation type="submission" date="2022-08" db="EMBL/GenBank/DDBJ databases">
        <title>Reclassification of Massilia species as members of the genera Telluria, Duganella, Pseudoduganella, Mokoshia gen. nov. and Zemynaea gen. nov. using orthogonal and non-orthogonal genome-based approaches.</title>
        <authorList>
            <person name="Bowman J.P."/>
        </authorList>
    </citation>
    <scope>NUCLEOTIDE SEQUENCE [LARGE SCALE GENOMIC DNA]</scope>
    <source>
        <strain evidence="2 3">LMG 28164</strain>
    </source>
</reference>
<dbReference type="PROSITE" id="PS51257">
    <property type="entry name" value="PROKAR_LIPOPROTEIN"/>
    <property type="match status" value="1"/>
</dbReference>
<dbReference type="Pfam" id="PF05960">
    <property type="entry name" value="DUF885"/>
    <property type="match status" value="1"/>
</dbReference>
<evidence type="ECO:0000313" key="3">
    <source>
        <dbReference type="Proteomes" id="UP001205560"/>
    </source>
</evidence>
<keyword evidence="3" id="KW-1185">Reference proteome</keyword>
<feature type="chain" id="PRO_5045366978" evidence="1">
    <location>
        <begin position="24"/>
        <end position="611"/>
    </location>
</feature>
<proteinExistence type="predicted"/>
<evidence type="ECO:0000256" key="1">
    <source>
        <dbReference type="SAM" id="SignalP"/>
    </source>
</evidence>
<dbReference type="RefSeq" id="WP_258846883.1">
    <property type="nucleotide sequence ID" value="NZ_JANUGX010000023.1"/>
</dbReference>
<dbReference type="EMBL" id="JANUGX010000023">
    <property type="protein sequence ID" value="MCS0591109.1"/>
    <property type="molecule type" value="Genomic_DNA"/>
</dbReference>
<organism evidence="2 3">
    <name type="scientific">Massilia norwichensis</name>
    <dbReference type="NCBI Taxonomy" id="1442366"/>
    <lineage>
        <taxon>Bacteria</taxon>
        <taxon>Pseudomonadati</taxon>
        <taxon>Pseudomonadota</taxon>
        <taxon>Betaproteobacteria</taxon>
        <taxon>Burkholderiales</taxon>
        <taxon>Oxalobacteraceae</taxon>
        <taxon>Telluria group</taxon>
        <taxon>Massilia</taxon>
    </lineage>
</organism>
<evidence type="ECO:0000313" key="2">
    <source>
        <dbReference type="EMBL" id="MCS0591109.1"/>
    </source>
</evidence>
<dbReference type="Proteomes" id="UP001205560">
    <property type="component" value="Unassembled WGS sequence"/>
</dbReference>
<feature type="signal peptide" evidence="1">
    <location>
        <begin position="1"/>
        <end position="23"/>
    </location>
</feature>
<comment type="caution">
    <text evidence="2">The sequence shown here is derived from an EMBL/GenBank/DDBJ whole genome shotgun (WGS) entry which is preliminary data.</text>
</comment>
<gene>
    <name evidence="2" type="ORF">NX782_18130</name>
</gene>
<keyword evidence="1" id="KW-0732">Signal</keyword>
<dbReference type="InterPro" id="IPR010281">
    <property type="entry name" value="DUF885"/>
</dbReference>
<dbReference type="PANTHER" id="PTHR33361">
    <property type="entry name" value="GLR0591 PROTEIN"/>
    <property type="match status" value="1"/>
</dbReference>
<accession>A0ABT2AA87</accession>
<name>A0ABT2AA87_9BURK</name>
<protein>
    <submittedName>
        <fullName evidence="2">DUF885 domain-containing protein</fullName>
    </submittedName>
</protein>
<sequence length="611" mass="68000">MKHTLKLGALACAAMLACAPAGAADNQADNQAANQAAKPAATKAADSAESQRLNKLADAYYDAMARFDPVSASESGDSRFNDQIGMSIAPKNRAAQFARYKDYLKRLHAIRRDALPARDQTSYDILDYELRTALRFEAFPEHLLPLSQMDSLPVMLANYAGGEGAQPLSTVKDYQAYLSRLDQLGPWIDQAIANMREGIKRGVVQPKSIMRSSLPQFKQLVAAKPDDSIYFTPVKKMPASFAQPDGKKLASAYRAVIERKLNPALQRLVDFLEKEYIPACRDSTGWNALPQGAEWYKARVASQTTTDLQPEQIHQIGLKEVARIQGEYGRIGPQMGYNGPAAGLPAWVAQQAKYKPFTTEQEVLAVYRKLDAQLKTTLPALFSLRPKTPLDIRLEPELSRATASDHYTPPAVDGSRPGVFWAVVNDPKQYGSTGMVTLFLHEGQPGHHFHIALMQELNLPNFRKFGGNNAFTEGWALYAETLGKEMGLFDKPEDYFGHLNDEMLRAARLVVDTGMHEKGWSREQAIKYFSDTLGYSEADSRAQIERYMVWPGQALGYKIGSLKIQELRRRAESALGAKFSLPKFHEIVLDEGTLPLALLEKKVDRWIAESK</sequence>